<protein>
    <submittedName>
        <fullName evidence="5">Uncharacterized protein LOC106066134</fullName>
    </submittedName>
</protein>
<evidence type="ECO:0000256" key="3">
    <source>
        <dbReference type="SAM" id="Phobius"/>
    </source>
</evidence>
<dbReference type="InterPro" id="IPR042635">
    <property type="entry name" value="MEGF10/SREC1/2-like"/>
</dbReference>
<dbReference type="Proteomes" id="UP001165740">
    <property type="component" value="Chromosome 1"/>
</dbReference>
<keyword evidence="3" id="KW-0472">Membrane</keyword>
<feature type="region of interest" description="Disordered" evidence="2">
    <location>
        <begin position="828"/>
        <end position="904"/>
    </location>
</feature>
<evidence type="ECO:0000313" key="5">
    <source>
        <dbReference type="RefSeq" id="XP_013080552.2"/>
    </source>
</evidence>
<dbReference type="SUPFAM" id="SSF57184">
    <property type="entry name" value="Growth factor receptor domain"/>
    <property type="match status" value="2"/>
</dbReference>
<dbReference type="GeneID" id="106066134"/>
<keyword evidence="3" id="KW-1133">Transmembrane helix</keyword>
<dbReference type="InterPro" id="IPR009030">
    <property type="entry name" value="Growth_fac_rcpt_cys_sf"/>
</dbReference>
<keyword evidence="3" id="KW-0812">Transmembrane</keyword>
<keyword evidence="4" id="KW-1185">Reference proteome</keyword>
<feature type="transmembrane region" description="Helical" evidence="3">
    <location>
        <begin position="6"/>
        <end position="21"/>
    </location>
</feature>
<evidence type="ECO:0000256" key="2">
    <source>
        <dbReference type="SAM" id="MobiDB-lite"/>
    </source>
</evidence>
<organism evidence="4 5">
    <name type="scientific">Biomphalaria glabrata</name>
    <name type="common">Bloodfluke planorb</name>
    <name type="synonym">Freshwater snail</name>
    <dbReference type="NCBI Taxonomy" id="6526"/>
    <lineage>
        <taxon>Eukaryota</taxon>
        <taxon>Metazoa</taxon>
        <taxon>Spiralia</taxon>
        <taxon>Lophotrochozoa</taxon>
        <taxon>Mollusca</taxon>
        <taxon>Gastropoda</taxon>
        <taxon>Heterobranchia</taxon>
        <taxon>Euthyneura</taxon>
        <taxon>Panpulmonata</taxon>
        <taxon>Hygrophila</taxon>
        <taxon>Lymnaeoidea</taxon>
        <taxon>Planorbidae</taxon>
        <taxon>Biomphalaria</taxon>
    </lineage>
</organism>
<dbReference type="OrthoDB" id="6130531at2759"/>
<feature type="compositionally biased region" description="Low complexity" evidence="2">
    <location>
        <begin position="828"/>
        <end position="839"/>
    </location>
</feature>
<accession>A0A9U8EBA9</accession>
<feature type="compositionally biased region" description="Basic and acidic residues" evidence="2">
    <location>
        <begin position="862"/>
        <end position="871"/>
    </location>
</feature>
<feature type="compositionally biased region" description="Polar residues" evidence="2">
    <location>
        <begin position="971"/>
        <end position="980"/>
    </location>
</feature>
<sequence length="1014" mass="112773">MLNVILVRYVFVLFAYNILVIKSKTKASNCPPGYFGLECMKKCPTSCYGTCDLNGGCSHCSQVGRRLPYCNQTCWPGTYAWDCLKKCSENCLKEQCDAVTGHCLKCKEIGVELPNCTKKCEPGSYGLNCASRCPLSCKDLCDPVDGTCSQCVVGSGEHCTVNCAAESDQEMCRLYCPSQCLTWCNTSTSHCALCSPGYTPPFCNTTCQPGRYGNNCDKRCSGRCKDERCDPISGACFSCTDGYVGTKCNGQCIKGFYGQNCDLACPETCLDGSCDFVNGSCFHCQDGYQGSQCNELCKIGKYGQNCFLDCPKNCLKTCDPATGVCWRCLTGYREPHCNVTCEEGTFGDGCSEMCPPECVCNHITGKCNNCLSDPSLPGCETVSPNNNSTRNMLELSLYVIGSMLGLVLFLAFIMWMYQKHLHSFWSQAIRMVHLNSRETIDMNRGQGSIEDDSDKLTKENLNIYTAMKENEELERQRKLVNYLRNHGKTYTPLEYDKTELRIQYLKQNKTYQPLSSHDVPETSSQCAHVKMASPRVHVSISHATVMGSKTGHDAINRPIHPPHLRQLQAHDGVTSARASYSFPLKLKDEITSDNTRNKMKSSGEQSFNLSELAATNEMNNDKFILQSSQLFLITSANDQHVTNMTYMSDTRSKLSESIQIANRKSFMLGRNNASADSLYGITSQEFVSEGSKSAKTEHPVHQDIIPMENMHSNFVKKVRSEQSISNEHSIAEKQTSKLLSTSTWIFDQHKIRRQNSEFLLDTSKEMNDSNYLDIRPSVNGKGLTNDVNLLSLENPSPVLSEKNGPLGKCPRRFQVSASKLLAREVQSDTLESLTESTMSEAEEESSETASRDMPAFLAVDSDSTHNEDKQLPKGHSSKRFQNKSKTSSVRKNYRKVSPPKCLHSDKTTGLDVYFNQDRVNKDNHRPTYSHVDIPGNTKHALGARLSTSATVKGDSPRLVRCATTRQLSPMYSTRSATANRLTPLPTPPPEGRMHLRHLARLASSSSILEQNEPE</sequence>
<dbReference type="RefSeq" id="XP_013080552.2">
    <property type="nucleotide sequence ID" value="XM_013225098.2"/>
</dbReference>
<feature type="transmembrane region" description="Helical" evidence="3">
    <location>
        <begin position="395"/>
        <end position="417"/>
    </location>
</feature>
<evidence type="ECO:0000256" key="1">
    <source>
        <dbReference type="ARBA" id="ARBA00022536"/>
    </source>
</evidence>
<reference evidence="5" key="1">
    <citation type="submission" date="2025-08" db="UniProtKB">
        <authorList>
            <consortium name="RefSeq"/>
        </authorList>
    </citation>
    <scope>IDENTIFICATION</scope>
</reference>
<keyword evidence="1" id="KW-0245">EGF-like domain</keyword>
<feature type="region of interest" description="Disordered" evidence="2">
    <location>
        <begin position="971"/>
        <end position="991"/>
    </location>
</feature>
<dbReference type="PANTHER" id="PTHR24043:SF12">
    <property type="entry name" value="DELTA-LIKE PROTEIN"/>
    <property type="match status" value="1"/>
</dbReference>
<gene>
    <name evidence="5" type="primary">LOC106066134</name>
</gene>
<proteinExistence type="predicted"/>
<name>A0A9U8EBA9_BIOGL</name>
<dbReference type="Gene3D" id="2.170.300.10">
    <property type="entry name" value="Tie2 ligand-binding domain superfamily"/>
    <property type="match status" value="2"/>
</dbReference>
<dbReference type="KEGG" id="bgt:106066134"/>
<evidence type="ECO:0000313" key="4">
    <source>
        <dbReference type="Proteomes" id="UP001165740"/>
    </source>
</evidence>
<dbReference type="GO" id="GO:0005044">
    <property type="term" value="F:scavenger receptor activity"/>
    <property type="evidence" value="ECO:0007669"/>
    <property type="project" value="InterPro"/>
</dbReference>
<dbReference type="AlphaFoldDB" id="A0A9U8EBA9"/>
<dbReference type="PANTHER" id="PTHR24043">
    <property type="entry name" value="SCAVENGER RECEPTOR CLASS F"/>
    <property type="match status" value="1"/>
</dbReference>